<feature type="region of interest" description="Disordered" evidence="1">
    <location>
        <begin position="1"/>
        <end position="24"/>
    </location>
</feature>
<feature type="transmembrane region" description="Helical" evidence="2">
    <location>
        <begin position="215"/>
        <end position="232"/>
    </location>
</feature>
<proteinExistence type="predicted"/>
<gene>
    <name evidence="4" type="ORF">EFY87_18470</name>
</gene>
<keyword evidence="5" id="KW-1185">Reference proteome</keyword>
<feature type="transmembrane region" description="Helical" evidence="2">
    <location>
        <begin position="302"/>
        <end position="323"/>
    </location>
</feature>
<evidence type="ECO:0000313" key="5">
    <source>
        <dbReference type="Proteomes" id="UP000271678"/>
    </source>
</evidence>
<evidence type="ECO:0000259" key="3">
    <source>
        <dbReference type="Pfam" id="PF07786"/>
    </source>
</evidence>
<keyword evidence="2" id="KW-0812">Transmembrane</keyword>
<keyword evidence="2" id="KW-1133">Transmembrane helix</keyword>
<name>A0A3M9M0Q6_9MICO</name>
<dbReference type="InterPro" id="IPR012429">
    <property type="entry name" value="HGSNAT_cat"/>
</dbReference>
<keyword evidence="2" id="KW-0472">Membrane</keyword>
<organism evidence="4 5">
    <name type="scientific">Flexivirga caeni</name>
    <dbReference type="NCBI Taxonomy" id="2294115"/>
    <lineage>
        <taxon>Bacteria</taxon>
        <taxon>Bacillati</taxon>
        <taxon>Actinomycetota</taxon>
        <taxon>Actinomycetes</taxon>
        <taxon>Micrococcales</taxon>
        <taxon>Dermacoccaceae</taxon>
        <taxon>Flexivirga</taxon>
    </lineage>
</organism>
<evidence type="ECO:0000256" key="2">
    <source>
        <dbReference type="SAM" id="Phobius"/>
    </source>
</evidence>
<evidence type="ECO:0000313" key="4">
    <source>
        <dbReference type="EMBL" id="RNI18178.1"/>
    </source>
</evidence>
<protein>
    <submittedName>
        <fullName evidence="4">DUF1624 domain-containing protein</fullName>
    </submittedName>
</protein>
<dbReference type="EMBL" id="RJJQ01000024">
    <property type="protein sequence ID" value="RNI18178.1"/>
    <property type="molecule type" value="Genomic_DNA"/>
</dbReference>
<dbReference type="AlphaFoldDB" id="A0A3M9M0Q6"/>
<reference evidence="4 5" key="1">
    <citation type="submission" date="2018-11" db="EMBL/GenBank/DDBJ databases">
        <title>Draft genome of Simplicispira Flexivirga sp. BO-16.</title>
        <authorList>
            <person name="Im W.T."/>
        </authorList>
    </citation>
    <scope>NUCLEOTIDE SEQUENCE [LARGE SCALE GENOMIC DNA]</scope>
    <source>
        <strain evidence="4 5">BO-16</strain>
    </source>
</reference>
<comment type="caution">
    <text evidence="4">The sequence shown here is derived from an EMBL/GenBank/DDBJ whole genome shotgun (WGS) entry which is preliminary data.</text>
</comment>
<feature type="transmembrane region" description="Helical" evidence="2">
    <location>
        <begin position="181"/>
        <end position="203"/>
    </location>
</feature>
<feature type="transmembrane region" description="Helical" evidence="2">
    <location>
        <begin position="360"/>
        <end position="378"/>
    </location>
</feature>
<dbReference type="Pfam" id="PF07786">
    <property type="entry name" value="HGSNAT_cat"/>
    <property type="match status" value="1"/>
</dbReference>
<feature type="transmembrane region" description="Helical" evidence="2">
    <location>
        <begin position="140"/>
        <end position="161"/>
    </location>
</feature>
<dbReference type="Proteomes" id="UP000271678">
    <property type="component" value="Unassembled WGS sequence"/>
</dbReference>
<accession>A0A3M9M0Q6</accession>
<evidence type="ECO:0000256" key="1">
    <source>
        <dbReference type="SAM" id="MobiDB-lite"/>
    </source>
</evidence>
<feature type="transmembrane region" description="Helical" evidence="2">
    <location>
        <begin position="264"/>
        <end position="282"/>
    </location>
</feature>
<feature type="region of interest" description="Disordered" evidence="1">
    <location>
        <begin position="102"/>
        <end position="133"/>
    </location>
</feature>
<sequence>MRRSSSRPDLASGTLGRPTPSGVLFHRGGRTLARIAVSECQISTPVGADVPRSARSWIRGSRIGFGGVPGSMTRAAPGAGASLPRAVPAYDPACVRRARALPAHGAASPTPSRTVAVPNAADPGTRAVTAPTHSQRPARWAAIDLARGVAIVAVVAFHTTWDLGNLRLIRWNIGEHFAGTALAHTIAGTFLVLTGASLVLAHGRRSRWPAFWRRELKLVACALLLTAASWVYQPREVITFGILHSIAAASLLVLPAMRGPRWTAWAAALVAVALPWMIHLPGRSSWSSWTGLADGTRPTLDWQPVLPWLALAFAGVGVMRWLLSPGRPGSEHAAASAKLRSWQPAFKPARWVATAGRHTLAIYLLHQPIVFGVLWLVARSRA</sequence>
<feature type="domain" description="Heparan-alpha-glucosaminide N-acetyltransferase catalytic" evidence="3">
    <location>
        <begin position="139"/>
        <end position="368"/>
    </location>
</feature>
<feature type="transmembrane region" description="Helical" evidence="2">
    <location>
        <begin position="238"/>
        <end position="257"/>
    </location>
</feature>